<organism evidence="3">
    <name type="scientific">Ceratitis capitata</name>
    <name type="common">Mediterranean fruit fly</name>
    <name type="synonym">Tephritis capitata</name>
    <dbReference type="NCBI Taxonomy" id="7213"/>
    <lineage>
        <taxon>Eukaryota</taxon>
        <taxon>Metazoa</taxon>
        <taxon>Ecdysozoa</taxon>
        <taxon>Arthropoda</taxon>
        <taxon>Hexapoda</taxon>
        <taxon>Insecta</taxon>
        <taxon>Pterygota</taxon>
        <taxon>Neoptera</taxon>
        <taxon>Endopterygota</taxon>
        <taxon>Diptera</taxon>
        <taxon>Brachycera</taxon>
        <taxon>Muscomorpha</taxon>
        <taxon>Tephritoidea</taxon>
        <taxon>Tephritidae</taxon>
        <taxon>Ceratitis</taxon>
        <taxon>Ceratitis</taxon>
    </lineage>
</organism>
<evidence type="ECO:0000313" key="3">
    <source>
        <dbReference type="EMBL" id="JAB94258.1"/>
    </source>
</evidence>
<evidence type="ECO:0000256" key="1">
    <source>
        <dbReference type="SAM" id="MobiDB-lite"/>
    </source>
</evidence>
<dbReference type="EMBL" id="CAJHJT010000034">
    <property type="protein sequence ID" value="CAD7006311.1"/>
    <property type="molecule type" value="Genomic_DNA"/>
</dbReference>
<gene>
    <name evidence="2" type="ORF">CCAP1982_LOCUS14633</name>
</gene>
<feature type="region of interest" description="Disordered" evidence="1">
    <location>
        <begin position="40"/>
        <end position="70"/>
    </location>
</feature>
<name>W8BB67_CERCA</name>
<feature type="compositionally biased region" description="Low complexity" evidence="1">
    <location>
        <begin position="56"/>
        <end position="70"/>
    </location>
</feature>
<keyword evidence="4" id="KW-1185">Reference proteome</keyword>
<dbReference type="AlphaFoldDB" id="W8BB67"/>
<proteinExistence type="evidence at transcript level"/>
<protein>
    <submittedName>
        <fullName evidence="2">(Mediterranean fruit fly) hypothetical protein</fullName>
    </submittedName>
</protein>
<dbReference type="OrthoDB" id="9994905at2759"/>
<accession>W8BB67</accession>
<reference evidence="3" key="1">
    <citation type="submission" date="2013-07" db="EMBL/GenBank/DDBJ databases">
        <authorList>
            <person name="Geib S."/>
        </authorList>
    </citation>
    <scope>NUCLEOTIDE SEQUENCE</scope>
</reference>
<sequence length="267" mass="27810">MHAVGNIRLSNSAESIQYPATTTARRPTTRRLIGVNVPRQYPLRSSLRRNREKQVGSSSGNTINGSGNSITDSNGILTASAIVGGAAGGAGRLPVATAPPSVRNSIAECCSSNNTPIGGGVHESQHIVVPTFQFNRLEGSCGDSRECKRQFLADLQSGGDACAATAESGRGTCVDDLGAGSMPMDTTEPMKVVCDNVAATYADVSGNNNLIFLTTGGMMNNMPTLMTPRNLENVVSATTTAMKNQSNEGLQTADEGVSTITFKAPRV</sequence>
<evidence type="ECO:0000313" key="4">
    <source>
        <dbReference type="Proteomes" id="UP000606786"/>
    </source>
</evidence>
<dbReference type="Proteomes" id="UP000606786">
    <property type="component" value="Unassembled WGS sequence"/>
</dbReference>
<dbReference type="EMBL" id="GAMC01012297">
    <property type="protein sequence ID" value="JAB94258.1"/>
    <property type="molecule type" value="mRNA"/>
</dbReference>
<reference evidence="3" key="2">
    <citation type="journal article" date="2014" name="BMC Genomics">
        <title>A genomic perspective to assessing quality of mass-reared SIT flies used in Mediterranean fruit fly (Ceratitis capitata) eradication in California.</title>
        <authorList>
            <person name="Calla B."/>
            <person name="Hall B."/>
            <person name="Hou S."/>
            <person name="Geib S.M."/>
        </authorList>
    </citation>
    <scope>NUCLEOTIDE SEQUENCE</scope>
</reference>
<reference evidence="2" key="3">
    <citation type="submission" date="2020-11" db="EMBL/GenBank/DDBJ databases">
        <authorList>
            <person name="Whitehead M."/>
        </authorList>
    </citation>
    <scope>NUCLEOTIDE SEQUENCE</scope>
    <source>
        <strain evidence="2">EGII</strain>
    </source>
</reference>
<evidence type="ECO:0000313" key="2">
    <source>
        <dbReference type="EMBL" id="CAD7006311.1"/>
    </source>
</evidence>